<feature type="transmembrane region" description="Helical" evidence="1">
    <location>
        <begin position="507"/>
        <end position="527"/>
    </location>
</feature>
<feature type="transmembrane region" description="Helical" evidence="1">
    <location>
        <begin position="89"/>
        <end position="111"/>
    </location>
</feature>
<feature type="transmembrane region" description="Helical" evidence="1">
    <location>
        <begin position="330"/>
        <end position="348"/>
    </location>
</feature>
<feature type="transmembrane region" description="Helical" evidence="1">
    <location>
        <begin position="230"/>
        <end position="249"/>
    </location>
</feature>
<feature type="transmembrane region" description="Helical" evidence="1">
    <location>
        <begin position="415"/>
        <end position="434"/>
    </location>
</feature>
<name>A0A0W1ATD8_9BACL</name>
<feature type="transmembrane region" description="Helical" evidence="1">
    <location>
        <begin position="132"/>
        <end position="161"/>
    </location>
</feature>
<dbReference type="AlphaFoldDB" id="A0A0W1ATD8"/>
<proteinExistence type="predicted"/>
<keyword evidence="3" id="KW-1185">Reference proteome</keyword>
<evidence type="ECO:0000313" key="3">
    <source>
        <dbReference type="Proteomes" id="UP000054709"/>
    </source>
</evidence>
<feature type="transmembrane region" description="Helical" evidence="1">
    <location>
        <begin position="200"/>
        <end position="218"/>
    </location>
</feature>
<feature type="transmembrane region" description="Helical" evidence="1">
    <location>
        <begin position="65"/>
        <end position="83"/>
    </location>
</feature>
<feature type="transmembrane region" description="Helical" evidence="1">
    <location>
        <begin position="446"/>
        <end position="469"/>
    </location>
</feature>
<keyword evidence="1" id="KW-0472">Membrane</keyword>
<feature type="transmembrane region" description="Helical" evidence="1">
    <location>
        <begin position="167"/>
        <end position="188"/>
    </location>
</feature>
<keyword evidence="1" id="KW-1133">Transmembrane helix</keyword>
<organism evidence="2 3">
    <name type="scientific">Paenibacillus etheri</name>
    <dbReference type="NCBI Taxonomy" id="1306852"/>
    <lineage>
        <taxon>Bacteria</taxon>
        <taxon>Bacillati</taxon>
        <taxon>Bacillota</taxon>
        <taxon>Bacilli</taxon>
        <taxon>Bacillales</taxon>
        <taxon>Paenibacillaceae</taxon>
        <taxon>Paenibacillus</taxon>
    </lineage>
</organism>
<keyword evidence="1" id="KW-0812">Transmembrane</keyword>
<dbReference type="OrthoDB" id="1710898at2"/>
<reference evidence="2 3" key="1">
    <citation type="journal article" date="2015" name="Int. Biodeterior. Biodegradation">
        <title>Physiological and genetic screening methods for the isolation of methyl tert-butyl ether-degrading bacteria for bioremediation purposes.</title>
        <authorList>
            <person name="Guisado I.M."/>
            <person name="Purswani J."/>
            <person name="Gonzalez Lopez J."/>
            <person name="Pozo C."/>
        </authorList>
    </citation>
    <scope>NUCLEOTIDE SEQUENCE [LARGE SCALE GENOMIC DNA]</scope>
    <source>
        <strain evidence="2 3">SH7</strain>
    </source>
</reference>
<evidence type="ECO:0000256" key="1">
    <source>
        <dbReference type="SAM" id="Phobius"/>
    </source>
</evidence>
<feature type="transmembrane region" description="Helical" evidence="1">
    <location>
        <begin position="481"/>
        <end position="501"/>
    </location>
</feature>
<sequence>MISTLRSIQRIRGSSGANRLIYYFKKLPVLGKLLKGDIYSNILLKQVFAGIVVVLKVLWGFLNKFAYLGIVIYLPIVLIHKELPLAEQYALFLHIFIILSFIVAAVSNVFILEPKRDKYICVKLMRIPAKQYMHATLLLKGLTFFIYFIPALTVFAGIFGAPLWHGVWLTLLLTAWRIVTEALNLLFFDKKGIVLVKKMSWVWSVIGLGGLLAYLPLYLGNAIVNDATGFSVPVSLVIVVLGGITAVYIGKYPNYRSAVDVVTKIDDPLLDMNRMMKEARVAEVQTKEKDFSSEELKGKAFQGKTGYAYLNAIFFSRHKRLLIQPIQRRLTIIGVLFIVGILIMLISPETSSKFTTYLLGGLPFFVFIMNYTSIGERVCKAMFYNCDLSLLRYGFYRDQAAILDNFKIRLIKLSGFNLIPAFAICLACTLLFLLSGADWGLMDAVIFWVTILCLSLFFSVHHLFMYYIFQPYSTELNMKNPFFFIVNSIVIGLSVACIGFPKASSIFTLVVLTGTIAYMVIAVTLVYKFSSRTFRVK</sequence>
<gene>
    <name evidence="2" type="ORF">UQ64_22935</name>
</gene>
<dbReference type="Proteomes" id="UP000054709">
    <property type="component" value="Unassembled WGS sequence"/>
</dbReference>
<evidence type="ECO:0000313" key="2">
    <source>
        <dbReference type="EMBL" id="KTD84525.1"/>
    </source>
</evidence>
<protein>
    <submittedName>
        <fullName evidence="2">Uncharacterized protein</fullName>
    </submittedName>
</protein>
<comment type="caution">
    <text evidence="2">The sequence shown here is derived from an EMBL/GenBank/DDBJ whole genome shotgun (WGS) entry which is preliminary data.</text>
</comment>
<feature type="transmembrane region" description="Helical" evidence="1">
    <location>
        <begin position="354"/>
        <end position="372"/>
    </location>
</feature>
<accession>A0A0W1ATD8</accession>
<dbReference type="EMBL" id="LCZJ02000033">
    <property type="protein sequence ID" value="KTD84525.1"/>
    <property type="molecule type" value="Genomic_DNA"/>
</dbReference>